<reference evidence="9" key="1">
    <citation type="journal article" date="2014" name="Int. J. Syst. Evol. Microbiol.">
        <title>Complete genome sequence of Corynebacterium casei LMG S-19264T (=DSM 44701T), isolated from a smear-ripened cheese.</title>
        <authorList>
            <consortium name="US DOE Joint Genome Institute (JGI-PGF)"/>
            <person name="Walter F."/>
            <person name="Albersmeier A."/>
            <person name="Kalinowski J."/>
            <person name="Ruckert C."/>
        </authorList>
    </citation>
    <scope>NUCLEOTIDE SEQUENCE</scope>
    <source>
        <strain evidence="9">CGMCC 1.10859</strain>
    </source>
</reference>
<comment type="subcellular location">
    <subcellularLocation>
        <location evidence="1">Cell membrane</location>
        <topology evidence="1">Multi-pass membrane protein</topology>
    </subcellularLocation>
</comment>
<feature type="transmembrane region" description="Helical" evidence="7">
    <location>
        <begin position="378"/>
        <end position="397"/>
    </location>
</feature>
<evidence type="ECO:0000256" key="1">
    <source>
        <dbReference type="ARBA" id="ARBA00004651"/>
    </source>
</evidence>
<dbReference type="Gene3D" id="1.20.1250.20">
    <property type="entry name" value="MFS general substrate transporter like domains"/>
    <property type="match status" value="1"/>
</dbReference>
<keyword evidence="5 7" id="KW-1133">Transmembrane helix</keyword>
<dbReference type="GO" id="GO:0005886">
    <property type="term" value="C:plasma membrane"/>
    <property type="evidence" value="ECO:0007669"/>
    <property type="project" value="UniProtKB-SubCell"/>
</dbReference>
<evidence type="ECO:0000313" key="10">
    <source>
        <dbReference type="Proteomes" id="UP000634647"/>
    </source>
</evidence>
<dbReference type="PROSITE" id="PS50850">
    <property type="entry name" value="MFS"/>
    <property type="match status" value="1"/>
</dbReference>
<feature type="transmembrane region" description="Helical" evidence="7">
    <location>
        <begin position="259"/>
        <end position="279"/>
    </location>
</feature>
<proteinExistence type="predicted"/>
<feature type="transmembrane region" description="Helical" evidence="7">
    <location>
        <begin position="83"/>
        <end position="107"/>
    </location>
</feature>
<dbReference type="AlphaFoldDB" id="A0AAN4UN79"/>
<evidence type="ECO:0000259" key="8">
    <source>
        <dbReference type="PROSITE" id="PS50850"/>
    </source>
</evidence>
<name>A0AAN4UN79_9RHOB</name>
<dbReference type="GO" id="GO:0022857">
    <property type="term" value="F:transmembrane transporter activity"/>
    <property type="evidence" value="ECO:0007669"/>
    <property type="project" value="InterPro"/>
</dbReference>
<dbReference type="CDD" id="cd06173">
    <property type="entry name" value="MFS_MefA_like"/>
    <property type="match status" value="1"/>
</dbReference>
<keyword evidence="3" id="KW-1003">Cell membrane</keyword>
<feature type="transmembrane region" description="Helical" evidence="7">
    <location>
        <begin position="49"/>
        <end position="71"/>
    </location>
</feature>
<dbReference type="PANTHER" id="PTHR23513:SF11">
    <property type="entry name" value="STAPHYLOFERRIN A TRANSPORTER"/>
    <property type="match status" value="1"/>
</dbReference>
<comment type="caution">
    <text evidence="9">The sequence shown here is derived from an EMBL/GenBank/DDBJ whole genome shotgun (WGS) entry which is preliminary data.</text>
</comment>
<gene>
    <name evidence="9" type="ORF">GCM10008024_00050</name>
</gene>
<keyword evidence="6 7" id="KW-0472">Membrane</keyword>
<evidence type="ECO:0000256" key="4">
    <source>
        <dbReference type="ARBA" id="ARBA00022692"/>
    </source>
</evidence>
<dbReference type="InterPro" id="IPR036259">
    <property type="entry name" value="MFS_trans_sf"/>
</dbReference>
<keyword evidence="4 7" id="KW-0812">Transmembrane</keyword>
<feature type="transmembrane region" description="Helical" evidence="7">
    <location>
        <begin position="291"/>
        <end position="307"/>
    </location>
</feature>
<dbReference type="PANTHER" id="PTHR23513">
    <property type="entry name" value="INTEGRAL MEMBRANE EFFLUX PROTEIN-RELATED"/>
    <property type="match status" value="1"/>
</dbReference>
<protein>
    <submittedName>
        <fullName evidence="9">MFS transporter</fullName>
    </submittedName>
</protein>
<dbReference type="InterPro" id="IPR010290">
    <property type="entry name" value="TM_effector"/>
</dbReference>
<dbReference type="Pfam" id="PF05977">
    <property type="entry name" value="MFS_3"/>
    <property type="match status" value="1"/>
</dbReference>
<organism evidence="9 10">
    <name type="scientific">Allgaiera indica</name>
    <dbReference type="NCBI Taxonomy" id="765699"/>
    <lineage>
        <taxon>Bacteria</taxon>
        <taxon>Pseudomonadati</taxon>
        <taxon>Pseudomonadota</taxon>
        <taxon>Alphaproteobacteria</taxon>
        <taxon>Rhodobacterales</taxon>
        <taxon>Paracoccaceae</taxon>
        <taxon>Allgaiera</taxon>
    </lineage>
</organism>
<keyword evidence="2" id="KW-0813">Transport</keyword>
<evidence type="ECO:0000256" key="3">
    <source>
        <dbReference type="ARBA" id="ARBA00022475"/>
    </source>
</evidence>
<sequence length="547" mass="58823">MIVPERPSLLAVFRNPAFRALWTAALLSNLGGLIQGVGASWAMTSLTDSHALVALVQASTTLPIMLFALPAGALADSFERRRIMLTAQIFMLGISALLAVVAFLGMLGPYTLLAFTFLIGCGQALNNPSWQASMGDIIGKEDLSKAVLVNSMGFNMMRSVGPAIGGAIVAAAGAAMAFAVNAVSYVMLIFALFRWHPEPARRSLPREPLGRAIGAGLRYVSMSPHLLRLMGRGFLFGVAAVSVLALLPLVARELLKTGALGYGVLLGAFGVGAILGAFSNARIRARFSNETVVRGAFAGFAVATFALGQSTLFAIDCLVLLVAGASWVLALSLFNVTVQLSTPRWVVGRALALYQTATFGGMAAGAWIWGLVAQVHGIPAALTGTSAVLVIGVLVGLRWPLEELGGLNLDPLGRFSEPMLRLDIKPQSGPIMVMVDYEIAQQDVPAFLAVMSARRRIRRRDGAQQWALLRDLENPDIWTETYHVPTWTDYVRHNERRTQADAEVYERLLALHKGPGRPRVHRMIERQTVPSEERLRLKDPTGAALGP</sequence>
<accession>A0AAN4UN79</accession>
<reference evidence="9" key="2">
    <citation type="submission" date="2023-06" db="EMBL/GenBank/DDBJ databases">
        <authorList>
            <person name="Sun Q."/>
            <person name="Zhou Y."/>
        </authorList>
    </citation>
    <scope>NUCLEOTIDE SEQUENCE</scope>
    <source>
        <strain evidence="9">CGMCC 1.10859</strain>
    </source>
</reference>
<evidence type="ECO:0000256" key="6">
    <source>
        <dbReference type="ARBA" id="ARBA00023136"/>
    </source>
</evidence>
<dbReference type="SUPFAM" id="SSF103473">
    <property type="entry name" value="MFS general substrate transporter"/>
    <property type="match status" value="1"/>
</dbReference>
<dbReference type="Proteomes" id="UP000634647">
    <property type="component" value="Unassembled WGS sequence"/>
</dbReference>
<feature type="transmembrane region" description="Helical" evidence="7">
    <location>
        <begin position="313"/>
        <end position="338"/>
    </location>
</feature>
<evidence type="ECO:0000256" key="2">
    <source>
        <dbReference type="ARBA" id="ARBA00022448"/>
    </source>
</evidence>
<dbReference type="EMBL" id="BNAB01000001">
    <property type="protein sequence ID" value="GHD98058.1"/>
    <property type="molecule type" value="Genomic_DNA"/>
</dbReference>
<feature type="domain" description="Major facilitator superfamily (MFS) profile" evidence="8">
    <location>
        <begin position="1"/>
        <end position="404"/>
    </location>
</feature>
<evidence type="ECO:0000313" key="9">
    <source>
        <dbReference type="EMBL" id="GHD98058.1"/>
    </source>
</evidence>
<evidence type="ECO:0000256" key="7">
    <source>
        <dbReference type="SAM" id="Phobius"/>
    </source>
</evidence>
<dbReference type="InterPro" id="IPR020846">
    <property type="entry name" value="MFS_dom"/>
</dbReference>
<feature type="transmembrane region" description="Helical" evidence="7">
    <location>
        <begin position="350"/>
        <end position="372"/>
    </location>
</feature>
<feature type="transmembrane region" description="Helical" evidence="7">
    <location>
        <begin position="21"/>
        <end position="43"/>
    </location>
</feature>
<evidence type="ECO:0000256" key="5">
    <source>
        <dbReference type="ARBA" id="ARBA00022989"/>
    </source>
</evidence>
<feature type="transmembrane region" description="Helical" evidence="7">
    <location>
        <begin position="163"/>
        <end position="193"/>
    </location>
</feature>
<feature type="transmembrane region" description="Helical" evidence="7">
    <location>
        <begin position="229"/>
        <end position="247"/>
    </location>
</feature>